<evidence type="ECO:0000313" key="1">
    <source>
        <dbReference type="EMBL" id="AYQ55110.1"/>
    </source>
</evidence>
<dbReference type="RefSeq" id="WP_015504850.1">
    <property type="nucleotide sequence ID" value="NZ_CAYARL010000003.1"/>
</dbReference>
<evidence type="ECO:0000313" key="2">
    <source>
        <dbReference type="Proteomes" id="UP000273278"/>
    </source>
</evidence>
<dbReference type="PANTHER" id="PTHR15364">
    <property type="entry name" value="2'-DEOXYNUCLEOSIDE 5'-PHOSPHATE N-HYDROLASE 1"/>
    <property type="match status" value="1"/>
</dbReference>
<dbReference type="PANTHER" id="PTHR15364:SF0">
    <property type="entry name" value="2'-DEOXYNUCLEOSIDE 5'-PHOSPHATE N-HYDROLASE 1"/>
    <property type="match status" value="1"/>
</dbReference>
<dbReference type="InterPro" id="IPR007710">
    <property type="entry name" value="Nucleoside_deoxyribTrfase"/>
</dbReference>
<dbReference type="SUPFAM" id="SSF52309">
    <property type="entry name" value="N-(deoxy)ribosyltransferase-like"/>
    <property type="match status" value="1"/>
</dbReference>
<dbReference type="OMA" id="SHADFDY"/>
<dbReference type="GO" id="GO:0016740">
    <property type="term" value="F:transferase activity"/>
    <property type="evidence" value="ECO:0007669"/>
    <property type="project" value="UniProtKB-KW"/>
</dbReference>
<reference evidence="1 2" key="1">
    <citation type="submission" date="2016-10" db="EMBL/GenBank/DDBJ databases">
        <title>Complete genome of the TMA-utilizing, human hosted archaeon Methanomethylophilus alvus Gen. nov, sp. nov., strain Mx-05, derived from a pure culture.</title>
        <authorList>
            <person name="Brugere J.-F."/>
            <person name="Ben Hania W."/>
            <person name="Chaudhary P.P."/>
            <person name="Gaci N."/>
            <person name="Borrel G."/>
            <person name="Cao Van Tuat L."/>
            <person name="Fardeau M.-L."/>
            <person name="Harris H.M.B."/>
            <person name="O'Toole P.W."/>
            <person name="Ollivier B."/>
        </authorList>
    </citation>
    <scope>NUCLEOTIDE SEQUENCE [LARGE SCALE GENOMIC DNA]</scope>
    <source>
        <strain evidence="1 2">Mx-05</strain>
    </source>
</reference>
<dbReference type="EMBL" id="CP017686">
    <property type="protein sequence ID" value="AYQ55110.1"/>
    <property type="molecule type" value="Genomic_DNA"/>
</dbReference>
<gene>
    <name evidence="1" type="ORF">BKD89_04740</name>
</gene>
<dbReference type="Gene3D" id="3.40.50.450">
    <property type="match status" value="1"/>
</dbReference>
<accession>A0A3G3IGY5</accession>
<dbReference type="GO" id="GO:0009159">
    <property type="term" value="P:deoxyribonucleoside monophosphate catabolic process"/>
    <property type="evidence" value="ECO:0007669"/>
    <property type="project" value="TreeGrafter"/>
</dbReference>
<dbReference type="Pfam" id="PF05014">
    <property type="entry name" value="Nuc_deoxyrib_tr"/>
    <property type="match status" value="1"/>
</dbReference>
<sequence>MSRIYLAGPLFCVAELEYNMSLKEYMAENGEELVLPQECGADIDPRMMGSPDYAFSKAKEVFGKDLGLLDSCDALVMNLDGRVPDEGACVELGYAFARGKPCFGIKTDVRAAEYGIDNMMVVGALGGKIARSREELVSMLRDAGL</sequence>
<dbReference type="Proteomes" id="UP000273278">
    <property type="component" value="Chromosome"/>
</dbReference>
<protein>
    <submittedName>
        <fullName evidence="1">Nucleoside 2-deoxyribosyltransferase</fullName>
    </submittedName>
</protein>
<proteinExistence type="predicted"/>
<organism evidence="1 2">
    <name type="scientific">Methanomethylophilus alvi</name>
    <dbReference type="NCBI Taxonomy" id="1291540"/>
    <lineage>
        <taxon>Archaea</taxon>
        <taxon>Methanobacteriati</taxon>
        <taxon>Thermoplasmatota</taxon>
        <taxon>Thermoplasmata</taxon>
        <taxon>Methanomassiliicoccales</taxon>
        <taxon>Methanomethylophilaceae</taxon>
        <taxon>Methanomethylophilus</taxon>
    </lineage>
</organism>
<keyword evidence="1" id="KW-0808">Transferase</keyword>
<dbReference type="GeneID" id="41321748"/>
<name>A0A3G3IGY5_9ARCH</name>
<dbReference type="AlphaFoldDB" id="A0A3G3IGY5"/>
<dbReference type="InterPro" id="IPR051239">
    <property type="entry name" value="2'-dNMP_N-hydrolase"/>
</dbReference>
<dbReference type="GO" id="GO:0070694">
    <property type="term" value="F:5-hydroxymethyl-dUMP N-hydrolase activity"/>
    <property type="evidence" value="ECO:0007669"/>
    <property type="project" value="TreeGrafter"/>
</dbReference>